<reference evidence="1" key="1">
    <citation type="submission" date="2022-03" db="EMBL/GenBank/DDBJ databases">
        <authorList>
            <person name="Sayadi A."/>
        </authorList>
    </citation>
    <scope>NUCLEOTIDE SEQUENCE</scope>
</reference>
<dbReference type="EMBL" id="CAKOFQ010006824">
    <property type="protein sequence ID" value="CAH1974421.1"/>
    <property type="molecule type" value="Genomic_DNA"/>
</dbReference>
<name>A0A9P0KMC7_ACAOB</name>
<proteinExistence type="predicted"/>
<dbReference type="AlphaFoldDB" id="A0A9P0KMC7"/>
<evidence type="ECO:0000313" key="2">
    <source>
        <dbReference type="Proteomes" id="UP001152888"/>
    </source>
</evidence>
<keyword evidence="2" id="KW-1185">Reference proteome</keyword>
<dbReference type="Proteomes" id="UP001152888">
    <property type="component" value="Unassembled WGS sequence"/>
</dbReference>
<accession>A0A9P0KMC7</accession>
<gene>
    <name evidence="1" type="ORF">ACAOBT_LOCUS11081</name>
</gene>
<comment type="caution">
    <text evidence="1">The sequence shown here is derived from an EMBL/GenBank/DDBJ whole genome shotgun (WGS) entry which is preliminary data.</text>
</comment>
<organism evidence="1 2">
    <name type="scientific">Acanthoscelides obtectus</name>
    <name type="common">Bean weevil</name>
    <name type="synonym">Bruchus obtectus</name>
    <dbReference type="NCBI Taxonomy" id="200917"/>
    <lineage>
        <taxon>Eukaryota</taxon>
        <taxon>Metazoa</taxon>
        <taxon>Ecdysozoa</taxon>
        <taxon>Arthropoda</taxon>
        <taxon>Hexapoda</taxon>
        <taxon>Insecta</taxon>
        <taxon>Pterygota</taxon>
        <taxon>Neoptera</taxon>
        <taxon>Endopterygota</taxon>
        <taxon>Coleoptera</taxon>
        <taxon>Polyphaga</taxon>
        <taxon>Cucujiformia</taxon>
        <taxon>Chrysomeloidea</taxon>
        <taxon>Chrysomelidae</taxon>
        <taxon>Bruchinae</taxon>
        <taxon>Bruchini</taxon>
        <taxon>Acanthoscelides</taxon>
    </lineage>
</organism>
<evidence type="ECO:0000313" key="1">
    <source>
        <dbReference type="EMBL" id="CAH1974421.1"/>
    </source>
</evidence>
<sequence>MCRKKVTSYVAEPRTRHRSHQWRIIIIYHV</sequence>
<protein>
    <submittedName>
        <fullName evidence="1">Uncharacterized protein</fullName>
    </submittedName>
</protein>